<dbReference type="PANTHER" id="PTHR42093:SF1">
    <property type="match status" value="1"/>
</dbReference>
<evidence type="ECO:0000313" key="2">
    <source>
        <dbReference type="EMBL" id="KAL3422414.1"/>
    </source>
</evidence>
<dbReference type="Pfam" id="PF23151">
    <property type="entry name" value="NuiA_2"/>
    <property type="match status" value="1"/>
</dbReference>
<sequence>MASDADYAAFLDKANQDPNEGVAAPRESKAGQGKLKTQDEGVRVPEVLSRLEAYYVSDADEEFVPVGLKIAGSAKRLPDEASFRKMINHPDEEAQIEILDIVEWDPQGQYKSVVDAVREAGKGADVRVYKVVRDKTRVEYWVLTILGDEVVGVKALAVES</sequence>
<name>A0ABR4PGJ6_9HELO</name>
<protein>
    <submittedName>
        <fullName evidence="2">Uncharacterized protein</fullName>
    </submittedName>
</protein>
<organism evidence="2 3">
    <name type="scientific">Phlyctema vagabunda</name>
    <dbReference type="NCBI Taxonomy" id="108571"/>
    <lineage>
        <taxon>Eukaryota</taxon>
        <taxon>Fungi</taxon>
        <taxon>Dikarya</taxon>
        <taxon>Ascomycota</taxon>
        <taxon>Pezizomycotina</taxon>
        <taxon>Leotiomycetes</taxon>
        <taxon>Helotiales</taxon>
        <taxon>Dermateaceae</taxon>
        <taxon>Phlyctema</taxon>
    </lineage>
</organism>
<evidence type="ECO:0000313" key="3">
    <source>
        <dbReference type="Proteomes" id="UP001629113"/>
    </source>
</evidence>
<keyword evidence="3" id="KW-1185">Reference proteome</keyword>
<reference evidence="2 3" key="1">
    <citation type="submission" date="2024-06" db="EMBL/GenBank/DDBJ databases">
        <title>Complete genome of Phlyctema vagabunda strain 19-DSS-EL-015.</title>
        <authorList>
            <person name="Fiorenzani C."/>
        </authorList>
    </citation>
    <scope>NUCLEOTIDE SEQUENCE [LARGE SCALE GENOMIC DNA]</scope>
    <source>
        <strain evidence="2 3">19-DSS-EL-015</strain>
    </source>
</reference>
<dbReference type="EMBL" id="JBFCZG010000005">
    <property type="protein sequence ID" value="KAL3422414.1"/>
    <property type="molecule type" value="Genomic_DNA"/>
</dbReference>
<comment type="caution">
    <text evidence="2">The sequence shown here is derived from an EMBL/GenBank/DDBJ whole genome shotgun (WGS) entry which is preliminary data.</text>
</comment>
<evidence type="ECO:0000256" key="1">
    <source>
        <dbReference type="SAM" id="MobiDB-lite"/>
    </source>
</evidence>
<accession>A0ABR4PGJ6</accession>
<dbReference type="PANTHER" id="PTHR42093">
    <property type="match status" value="1"/>
</dbReference>
<dbReference type="Proteomes" id="UP001629113">
    <property type="component" value="Unassembled WGS sequence"/>
</dbReference>
<proteinExistence type="predicted"/>
<feature type="region of interest" description="Disordered" evidence="1">
    <location>
        <begin position="1"/>
        <end position="39"/>
    </location>
</feature>
<dbReference type="InterPro" id="IPR056539">
    <property type="entry name" value="NuiA-like"/>
</dbReference>
<gene>
    <name evidence="2" type="ORF">PVAG01_06570</name>
</gene>